<dbReference type="Pfam" id="PF01757">
    <property type="entry name" value="Acyl_transf_3"/>
    <property type="match status" value="1"/>
</dbReference>
<dbReference type="Proteomes" id="UP000244905">
    <property type="component" value="Unassembled WGS sequence"/>
</dbReference>
<name>A0A2V1IIL9_9BACT</name>
<comment type="caution">
    <text evidence="3">The sequence shown here is derived from an EMBL/GenBank/DDBJ whole genome shotgun (WGS) entry which is preliminary data.</text>
</comment>
<feature type="domain" description="Acyltransferase 3" evidence="2">
    <location>
        <begin position="27"/>
        <end position="328"/>
    </location>
</feature>
<dbReference type="AlphaFoldDB" id="A0A2V1IIL9"/>
<dbReference type="InterPro" id="IPR052734">
    <property type="entry name" value="Nod_factor_acetyltransferase"/>
</dbReference>
<feature type="transmembrane region" description="Helical" evidence="1">
    <location>
        <begin position="310"/>
        <end position="331"/>
    </location>
</feature>
<dbReference type="GO" id="GO:0016747">
    <property type="term" value="F:acyltransferase activity, transferring groups other than amino-acyl groups"/>
    <property type="evidence" value="ECO:0007669"/>
    <property type="project" value="InterPro"/>
</dbReference>
<keyword evidence="3" id="KW-0012">Acyltransferase</keyword>
<dbReference type="PANTHER" id="PTHR37312">
    <property type="entry name" value="MEMBRANE-BOUND ACYLTRANSFERASE YKRP-RELATED"/>
    <property type="match status" value="1"/>
</dbReference>
<evidence type="ECO:0000259" key="2">
    <source>
        <dbReference type="Pfam" id="PF01757"/>
    </source>
</evidence>
<keyword evidence="1" id="KW-0472">Membrane</keyword>
<dbReference type="EMBL" id="PUEC01000023">
    <property type="protein sequence ID" value="PWB01298.1"/>
    <property type="molecule type" value="Genomic_DNA"/>
</dbReference>
<evidence type="ECO:0000313" key="4">
    <source>
        <dbReference type="Proteomes" id="UP000244905"/>
    </source>
</evidence>
<protein>
    <submittedName>
        <fullName evidence="3">Acyltransferase</fullName>
    </submittedName>
</protein>
<reference evidence="4" key="1">
    <citation type="submission" date="2018-02" db="EMBL/GenBank/DDBJ databases">
        <authorList>
            <person name="Clavel T."/>
            <person name="Strowig T."/>
        </authorList>
    </citation>
    <scope>NUCLEOTIDE SEQUENCE [LARGE SCALE GENOMIC DNA]</scope>
    <source>
        <strain evidence="4">DSM 103720</strain>
    </source>
</reference>
<feature type="transmembrane region" description="Helical" evidence="1">
    <location>
        <begin position="181"/>
        <end position="201"/>
    </location>
</feature>
<keyword evidence="1" id="KW-0812">Transmembrane</keyword>
<proteinExistence type="predicted"/>
<dbReference type="GeneID" id="82526716"/>
<feature type="transmembrane region" description="Helical" evidence="1">
    <location>
        <begin position="87"/>
        <end position="109"/>
    </location>
</feature>
<dbReference type="PANTHER" id="PTHR37312:SF1">
    <property type="entry name" value="MEMBRANE-BOUND ACYLTRANSFERASE YKRP-RELATED"/>
    <property type="match status" value="1"/>
</dbReference>
<dbReference type="InterPro" id="IPR002656">
    <property type="entry name" value="Acyl_transf_3_dom"/>
</dbReference>
<feature type="transmembrane region" description="Helical" evidence="1">
    <location>
        <begin position="278"/>
        <end position="298"/>
    </location>
</feature>
<keyword evidence="4" id="KW-1185">Reference proteome</keyword>
<keyword evidence="1" id="KW-1133">Transmembrane helix</keyword>
<feature type="transmembrane region" description="Helical" evidence="1">
    <location>
        <begin position="155"/>
        <end position="175"/>
    </location>
</feature>
<evidence type="ECO:0000313" key="3">
    <source>
        <dbReference type="EMBL" id="PWB01298.1"/>
    </source>
</evidence>
<keyword evidence="3" id="KW-0808">Transferase</keyword>
<gene>
    <name evidence="3" type="ORF">C5O23_10235</name>
</gene>
<evidence type="ECO:0000256" key="1">
    <source>
        <dbReference type="SAM" id="Phobius"/>
    </source>
</evidence>
<feature type="transmembrane region" description="Helical" evidence="1">
    <location>
        <begin position="213"/>
        <end position="232"/>
    </location>
</feature>
<sequence length="365" mass="40455">MNNSPDRALTEKGEGLTGCGAGSGRIQFVDTAKGICILLVVMYHAGLVDNDTPCLSMLRMPFYFTLSGLFFKDYGGFRTILKKVNKLLVPFAFFYTLSYLSFAAIRVMAGHEVEIPFFAFVTSKEMVNVALWFLLALFWTNVCFFMIYKASANRYMAVLLSLAVGIGGMICFDHYAVRLPLFIDSGIAAVPFYCLGYMLKSTDILYPNRYDRYALPAAAVLVAAAVLCFFLGDRPYVSFRTLYIGENFLLYYVGAISVVIAFMLLCKTAGAVAGLRYVGRYSLIVLGVHVAVMSVASRGLEFFGMSPDDAYHSLAVFLLTAMLSIALIPVLKRLFPRFTAQRDLITDNMLRRLGSGRSETRSVEG</sequence>
<organism evidence="3 4">
    <name type="scientific">Duncaniella muris</name>
    <dbReference type="NCBI Taxonomy" id="2094150"/>
    <lineage>
        <taxon>Bacteria</taxon>
        <taxon>Pseudomonadati</taxon>
        <taxon>Bacteroidota</taxon>
        <taxon>Bacteroidia</taxon>
        <taxon>Bacteroidales</taxon>
        <taxon>Muribaculaceae</taxon>
        <taxon>Duncaniella</taxon>
    </lineage>
</organism>
<dbReference type="RefSeq" id="WP_107032848.1">
    <property type="nucleotide sequence ID" value="NZ_CAOLYA010000016.1"/>
</dbReference>
<feature type="transmembrane region" description="Helical" evidence="1">
    <location>
        <begin position="129"/>
        <end position="148"/>
    </location>
</feature>
<accession>A0A2V1IIL9</accession>
<feature type="transmembrane region" description="Helical" evidence="1">
    <location>
        <begin position="248"/>
        <end position="266"/>
    </location>
</feature>